<feature type="transmembrane region" description="Helical" evidence="1">
    <location>
        <begin position="197"/>
        <end position="215"/>
    </location>
</feature>
<feature type="transmembrane region" description="Helical" evidence="1">
    <location>
        <begin position="93"/>
        <end position="114"/>
    </location>
</feature>
<keyword evidence="3" id="KW-1185">Reference proteome</keyword>
<evidence type="ECO:0000313" key="2">
    <source>
        <dbReference type="EMBL" id="MEA5391390.1"/>
    </source>
</evidence>
<feature type="transmembrane region" description="Helical" evidence="1">
    <location>
        <begin position="302"/>
        <end position="320"/>
    </location>
</feature>
<feature type="transmembrane region" description="Helical" evidence="1">
    <location>
        <begin position="251"/>
        <end position="270"/>
    </location>
</feature>
<feature type="transmembrane region" description="Helical" evidence="1">
    <location>
        <begin position="221"/>
        <end position="244"/>
    </location>
</feature>
<proteinExistence type="predicted"/>
<feature type="transmembrane region" description="Helical" evidence="1">
    <location>
        <begin position="386"/>
        <end position="406"/>
    </location>
</feature>
<reference evidence="2 3" key="1">
    <citation type="submission" date="2023-12" db="EMBL/GenBank/DDBJ databases">
        <title>Baltic Sea Cyanobacteria.</title>
        <authorList>
            <person name="Delbaje E."/>
            <person name="Fewer D.P."/>
            <person name="Shishido T.K."/>
        </authorList>
    </citation>
    <scope>NUCLEOTIDE SEQUENCE [LARGE SCALE GENOMIC DNA]</scope>
    <source>
        <strain evidence="2 3">UHCC 0139</strain>
    </source>
</reference>
<feature type="transmembrane region" description="Helical" evidence="1">
    <location>
        <begin position="418"/>
        <end position="436"/>
    </location>
</feature>
<organism evidence="2 3">
    <name type="scientific">Cyanobium gracile UHCC 0139</name>
    <dbReference type="NCBI Taxonomy" id="3110308"/>
    <lineage>
        <taxon>Bacteria</taxon>
        <taxon>Bacillati</taxon>
        <taxon>Cyanobacteriota</taxon>
        <taxon>Cyanophyceae</taxon>
        <taxon>Synechococcales</taxon>
        <taxon>Prochlorococcaceae</taxon>
        <taxon>Cyanobium</taxon>
    </lineage>
</organism>
<keyword evidence="1" id="KW-0812">Transmembrane</keyword>
<feature type="transmembrane region" description="Helical" evidence="1">
    <location>
        <begin position="276"/>
        <end position="295"/>
    </location>
</feature>
<keyword evidence="1" id="KW-0472">Membrane</keyword>
<gene>
    <name evidence="2" type="ORF">VB738_08970</name>
</gene>
<accession>A0ABU5RUD5</accession>
<dbReference type="EMBL" id="JAYGHX010000004">
    <property type="protein sequence ID" value="MEA5391390.1"/>
    <property type="molecule type" value="Genomic_DNA"/>
</dbReference>
<keyword evidence="1" id="KW-1133">Transmembrane helix</keyword>
<protein>
    <submittedName>
        <fullName evidence="2">Uncharacterized protein</fullName>
    </submittedName>
</protein>
<sequence>MTALTEPFLPLLLAVAAPLLWGWRWRRPSWQMLLLGVGSWAAIGWLSLLPAGPTLRQSYGLLVVLDLLVVAAALAVRPLLWRQRLADPALVRPLLAVLAPALTCALALGLRGVVMEFPSDGFVYYTTYFGSDLIDTVRLDPLRYRSPANWFFTAASFLFGFPDALVPWRASLLAGLNTFLVLAASCQLSLRLTGRVALGWLTALLFLLGMGHQNFSFFHQIALNGTLPGLALVLAAATPLLGLLQRPCWPGARSLAAALGLLLGAAYLAYHAHGVTGFLTVNLLVTTTVACLVVWPSRRRLLAAAAAAGLLLAALQRLPWHPRLESFYAWPETMRFVHDYRVLGHRFFYFWPSLPVATWEPVFLAALGLSLVCAVVWRVRRQAPGAVLALALLAPLVLLEWWAPFISDLVFKLIEPDSAYRLVWTSLFWLSIPAMAQALDPGGRRDRSRGWSRERGILMAMLAGLITVLTVPIGMRGRSNVFVSKVPHLLTPLEEVRPADGTTIEPILGPLRELCGREPRLQGRSLLSDPYVGAVLGTRQCLAPVAARDITKLAASTVETGQYPGLLSALVSTAALRAWLDERRVDVVVLRDAYTPYESRIARASNHWQPDLLSRYGDLSLNRLSTAQLARVGFQLVRHQHGMRVYLRTPAAPG</sequence>
<comment type="caution">
    <text evidence="2">The sequence shown here is derived from an EMBL/GenBank/DDBJ whole genome shotgun (WGS) entry which is preliminary data.</text>
</comment>
<name>A0ABU5RUD5_9CYAN</name>
<feature type="transmembrane region" description="Helical" evidence="1">
    <location>
        <begin position="61"/>
        <end position="81"/>
    </location>
</feature>
<dbReference type="RefSeq" id="WP_323305415.1">
    <property type="nucleotide sequence ID" value="NZ_JAYGHX010000004.1"/>
</dbReference>
<feature type="transmembrane region" description="Helical" evidence="1">
    <location>
        <begin position="30"/>
        <end position="49"/>
    </location>
</feature>
<evidence type="ECO:0000313" key="3">
    <source>
        <dbReference type="Proteomes" id="UP001304461"/>
    </source>
</evidence>
<dbReference type="Proteomes" id="UP001304461">
    <property type="component" value="Unassembled WGS sequence"/>
</dbReference>
<feature type="transmembrane region" description="Helical" evidence="1">
    <location>
        <begin position="457"/>
        <end position="475"/>
    </location>
</feature>
<feature type="transmembrane region" description="Helical" evidence="1">
    <location>
        <begin position="172"/>
        <end position="190"/>
    </location>
</feature>
<evidence type="ECO:0000256" key="1">
    <source>
        <dbReference type="SAM" id="Phobius"/>
    </source>
</evidence>
<feature type="transmembrane region" description="Helical" evidence="1">
    <location>
        <begin position="361"/>
        <end position="379"/>
    </location>
</feature>
<feature type="transmembrane region" description="Helical" evidence="1">
    <location>
        <begin position="7"/>
        <end position="24"/>
    </location>
</feature>